<organism evidence="1 2">
    <name type="scientific">Fusarium tjaetaba</name>
    <dbReference type="NCBI Taxonomy" id="1567544"/>
    <lineage>
        <taxon>Eukaryota</taxon>
        <taxon>Fungi</taxon>
        <taxon>Dikarya</taxon>
        <taxon>Ascomycota</taxon>
        <taxon>Pezizomycotina</taxon>
        <taxon>Sordariomycetes</taxon>
        <taxon>Hypocreomycetidae</taxon>
        <taxon>Hypocreales</taxon>
        <taxon>Nectriaceae</taxon>
        <taxon>Fusarium</taxon>
        <taxon>Fusarium fujikuroi species complex</taxon>
    </lineage>
</organism>
<name>A0A8H5VE01_9HYPO</name>
<accession>A0A8H5VE01</accession>
<comment type="caution">
    <text evidence="1">The sequence shown here is derived from an EMBL/GenBank/DDBJ whole genome shotgun (WGS) entry which is preliminary data.</text>
</comment>
<evidence type="ECO:0000313" key="1">
    <source>
        <dbReference type="EMBL" id="KAF5617734.1"/>
    </source>
</evidence>
<reference evidence="1 2" key="1">
    <citation type="submission" date="2020-05" db="EMBL/GenBank/DDBJ databases">
        <title>Identification and distribution of gene clusters putatively required for synthesis of sphingolipid metabolism inhibitors in phylogenetically diverse species of the filamentous fungus Fusarium.</title>
        <authorList>
            <person name="Kim H.-S."/>
            <person name="Busman M."/>
            <person name="Brown D.W."/>
            <person name="Divon H."/>
            <person name="Uhlig S."/>
            <person name="Proctor R.H."/>
        </authorList>
    </citation>
    <scope>NUCLEOTIDE SEQUENCE [LARGE SCALE GENOMIC DNA]</scope>
    <source>
        <strain evidence="1 2">NRRL 66243</strain>
    </source>
</reference>
<sequence>MSANQTNFTATPIPGGFAGVASDPSDIREFAMRAMQESGAPGFLVQSRMTICSNIWMTSIVAEFLGTSSDPGSPLNNPSRRHIRPSANKAIHCSHTYVRSLYGACIAQRGDGFLPTGPDRPSTDGGTARCRLYCLQTSTADPVVVMAHSSVQPPERGSIMWSHIDHISDAFADFFVDFHKRSNATRGRPRAQVAHIKVPSYSLEISIAEGVQQMFSEESSFPDDTSIKATTYGNLLKDNHSNFDLGNKEHTPTTWRVVYHI</sequence>
<dbReference type="GeneID" id="59297849"/>
<dbReference type="Proteomes" id="UP000530670">
    <property type="component" value="Unassembled WGS sequence"/>
</dbReference>
<dbReference type="AlphaFoldDB" id="A0A8H5VE01"/>
<proteinExistence type="predicted"/>
<evidence type="ECO:0000313" key="2">
    <source>
        <dbReference type="Proteomes" id="UP000530670"/>
    </source>
</evidence>
<protein>
    <submittedName>
        <fullName evidence="1">Uncharacterized protein</fullName>
    </submittedName>
</protein>
<gene>
    <name evidence="1" type="ORF">FTJAE_12524</name>
</gene>
<keyword evidence="2" id="KW-1185">Reference proteome</keyword>
<dbReference type="EMBL" id="JAAQRI010000342">
    <property type="protein sequence ID" value="KAF5617734.1"/>
    <property type="molecule type" value="Genomic_DNA"/>
</dbReference>
<dbReference type="RefSeq" id="XP_037200444.1">
    <property type="nucleotide sequence ID" value="XM_037345579.1"/>
</dbReference>